<accession>B9M9C3</accession>
<dbReference type="InterPro" id="IPR010667">
    <property type="entry name" value="Phage_T4_Gp19"/>
</dbReference>
<dbReference type="RefSeq" id="WP_012645410.1">
    <property type="nucleotide sequence ID" value="NC_011979.1"/>
</dbReference>
<dbReference type="AlphaFoldDB" id="B9M9C3"/>
<name>B9M9C3_GEODF</name>
<keyword evidence="2" id="KW-1185">Reference proteome</keyword>
<dbReference type="EMBL" id="CP001390">
    <property type="protein sequence ID" value="ACM18681.1"/>
    <property type="molecule type" value="Genomic_DNA"/>
</dbReference>
<gene>
    <name evidence="1" type="ordered locus">Geob_0310</name>
</gene>
<proteinExistence type="predicted"/>
<dbReference type="Pfam" id="PF06841">
    <property type="entry name" value="Phage_T4_gp19"/>
    <property type="match status" value="1"/>
</dbReference>
<dbReference type="HOGENOM" id="CLU_101335_3_0_7"/>
<dbReference type="GO" id="GO:0005198">
    <property type="term" value="F:structural molecule activity"/>
    <property type="evidence" value="ECO:0007669"/>
    <property type="project" value="InterPro"/>
</dbReference>
<dbReference type="STRING" id="316067.Geob_0310"/>
<protein>
    <submittedName>
        <fullName evidence="1">Phage tail tube protein gp19, putative</fullName>
    </submittedName>
</protein>
<reference evidence="1 2" key="1">
    <citation type="submission" date="2009-01" db="EMBL/GenBank/DDBJ databases">
        <title>Complete sequence of Geobacter sp. FRC-32.</title>
        <authorList>
            <consortium name="US DOE Joint Genome Institute"/>
            <person name="Lucas S."/>
            <person name="Copeland A."/>
            <person name="Lapidus A."/>
            <person name="Glavina del Rio T."/>
            <person name="Dalin E."/>
            <person name="Tice H."/>
            <person name="Bruce D."/>
            <person name="Goodwin L."/>
            <person name="Pitluck S."/>
            <person name="Saunders E."/>
            <person name="Brettin T."/>
            <person name="Detter J.C."/>
            <person name="Han C."/>
            <person name="Larimer F."/>
            <person name="Land M."/>
            <person name="Hauser L."/>
            <person name="Kyrpides N."/>
            <person name="Ovchinnikova G."/>
            <person name="Kostka J."/>
            <person name="Richardson P."/>
        </authorList>
    </citation>
    <scope>NUCLEOTIDE SEQUENCE [LARGE SCALE GENOMIC DNA]</scope>
    <source>
        <strain evidence="2">DSM 22248 / JCM 15807 / FRC-32</strain>
    </source>
</reference>
<dbReference type="Proteomes" id="UP000007721">
    <property type="component" value="Chromosome"/>
</dbReference>
<sequence>MDGEMPFPQFRYLVESHGIFAGFSQVTLDQEDLSLHDREKLKLQTANLVLSSGMLTFGTDLYKWLCSVKPQTIERRTISITLHNDTHQKIAAWQVSSAFPVKVRGLQLKSSGHEVVIELIEVEHRGIELIEQL</sequence>
<dbReference type="OrthoDB" id="9790161at2"/>
<dbReference type="KEGG" id="geo:Geob_0310"/>
<evidence type="ECO:0000313" key="1">
    <source>
        <dbReference type="EMBL" id="ACM18681.1"/>
    </source>
</evidence>
<evidence type="ECO:0000313" key="2">
    <source>
        <dbReference type="Proteomes" id="UP000007721"/>
    </source>
</evidence>
<organism evidence="1 2">
    <name type="scientific">Geotalea daltonii (strain DSM 22248 / JCM 15807 / FRC-32)</name>
    <name type="common">Geobacter daltonii</name>
    <dbReference type="NCBI Taxonomy" id="316067"/>
    <lineage>
        <taxon>Bacteria</taxon>
        <taxon>Pseudomonadati</taxon>
        <taxon>Thermodesulfobacteriota</taxon>
        <taxon>Desulfuromonadia</taxon>
        <taxon>Geobacterales</taxon>
        <taxon>Geobacteraceae</taxon>
        <taxon>Geotalea</taxon>
    </lineage>
</organism>